<evidence type="ECO:0000256" key="2">
    <source>
        <dbReference type="ARBA" id="ARBA00022814"/>
    </source>
</evidence>
<comment type="similarity">
    <text evidence="1 6">Belongs to the NusB family.</text>
</comment>
<evidence type="ECO:0000256" key="7">
    <source>
        <dbReference type="SAM" id="MobiDB-lite"/>
    </source>
</evidence>
<dbReference type="InterPro" id="IPR035926">
    <property type="entry name" value="NusB-like_sf"/>
</dbReference>
<feature type="region of interest" description="Disordered" evidence="7">
    <location>
        <begin position="151"/>
        <end position="218"/>
    </location>
</feature>
<organism evidence="9 10">
    <name type="scientific">Alloscardovia venturai</name>
    <dbReference type="NCBI Taxonomy" id="1769421"/>
    <lineage>
        <taxon>Bacteria</taxon>
        <taxon>Bacillati</taxon>
        <taxon>Actinomycetota</taxon>
        <taxon>Actinomycetes</taxon>
        <taxon>Bifidobacteriales</taxon>
        <taxon>Bifidobacteriaceae</taxon>
        <taxon>Alloscardovia</taxon>
    </lineage>
</organism>
<evidence type="ECO:0000256" key="5">
    <source>
        <dbReference type="ARBA" id="ARBA00023163"/>
    </source>
</evidence>
<evidence type="ECO:0000313" key="9">
    <source>
        <dbReference type="EMBL" id="MFD0705325.1"/>
    </source>
</evidence>
<dbReference type="PANTHER" id="PTHR11078">
    <property type="entry name" value="N UTILIZATION SUBSTANCE PROTEIN B-RELATED"/>
    <property type="match status" value="1"/>
</dbReference>
<evidence type="ECO:0000259" key="8">
    <source>
        <dbReference type="Pfam" id="PF01029"/>
    </source>
</evidence>
<evidence type="ECO:0000256" key="4">
    <source>
        <dbReference type="ARBA" id="ARBA00023015"/>
    </source>
</evidence>
<protein>
    <recommendedName>
        <fullName evidence="6">Transcription antitermination protein NusB</fullName>
    </recommendedName>
    <alternativeName>
        <fullName evidence="6">Antitermination factor NusB</fullName>
    </alternativeName>
</protein>
<feature type="domain" description="NusB/RsmB/TIM44" evidence="8">
    <location>
        <begin position="5"/>
        <end position="130"/>
    </location>
</feature>
<keyword evidence="4 6" id="KW-0805">Transcription regulation</keyword>
<dbReference type="Pfam" id="PF01029">
    <property type="entry name" value="NusB"/>
    <property type="match status" value="1"/>
</dbReference>
<dbReference type="InterPro" id="IPR006027">
    <property type="entry name" value="NusB_RsmB_TIM44"/>
</dbReference>
<dbReference type="InterPro" id="IPR011605">
    <property type="entry name" value="NusB_fam"/>
</dbReference>
<dbReference type="RefSeq" id="WP_377939016.1">
    <property type="nucleotide sequence ID" value="NZ_JBHTHQ010000021.1"/>
</dbReference>
<keyword evidence="3 6" id="KW-0694">RNA-binding</keyword>
<dbReference type="HAMAP" id="MF_00073">
    <property type="entry name" value="NusB"/>
    <property type="match status" value="1"/>
</dbReference>
<dbReference type="PANTHER" id="PTHR11078:SF3">
    <property type="entry name" value="ANTITERMINATION NUSB DOMAIN-CONTAINING PROTEIN"/>
    <property type="match status" value="1"/>
</dbReference>
<dbReference type="SUPFAM" id="SSF48013">
    <property type="entry name" value="NusB-like"/>
    <property type="match status" value="1"/>
</dbReference>
<gene>
    <name evidence="6 9" type="primary">nusB</name>
    <name evidence="9" type="ORF">ACFQY8_06160</name>
</gene>
<dbReference type="NCBIfam" id="TIGR01951">
    <property type="entry name" value="nusB"/>
    <property type="match status" value="1"/>
</dbReference>
<sequence length="218" mass="24042">MARSTARKRALNTLFEADVKGQEILSLLDERIAYPGAQTPLPEYAIEIVRGVAHHRRTIDKAIGDTLNSWEVKRMPAIDRNLARMATWEIVYNDEIPTGVAIDEALALAKTLAGEETPDFLYGVLSTIEKKSNDIRQEEIQWQEERAAQAAVQEADSRVSEGDSADAADKDVTEVTEEKNFSDISIHDFHDAPSSIPVDNNSDDYPADESGVSSAQGK</sequence>
<keyword evidence="10" id="KW-1185">Reference proteome</keyword>
<keyword evidence="2 6" id="KW-0889">Transcription antitermination</keyword>
<comment type="function">
    <text evidence="6">Involved in transcription antitermination. Required for transcription of ribosomal RNA (rRNA) genes. Binds specifically to the boxA antiterminator sequence of the ribosomal RNA (rrn) operons.</text>
</comment>
<name>A0ABW2Y7H5_9BIFI</name>
<reference evidence="10" key="1">
    <citation type="journal article" date="2019" name="Int. J. Syst. Evol. Microbiol.">
        <title>The Global Catalogue of Microorganisms (GCM) 10K type strain sequencing project: providing services to taxonomists for standard genome sequencing and annotation.</title>
        <authorList>
            <consortium name="The Broad Institute Genomics Platform"/>
            <consortium name="The Broad Institute Genome Sequencing Center for Infectious Disease"/>
            <person name="Wu L."/>
            <person name="Ma J."/>
        </authorList>
    </citation>
    <scope>NUCLEOTIDE SEQUENCE [LARGE SCALE GENOMIC DNA]</scope>
    <source>
        <strain evidence="10">CCM 8604</strain>
    </source>
</reference>
<evidence type="ECO:0000256" key="6">
    <source>
        <dbReference type="HAMAP-Rule" id="MF_00073"/>
    </source>
</evidence>
<dbReference type="Gene3D" id="1.10.940.10">
    <property type="entry name" value="NusB-like"/>
    <property type="match status" value="1"/>
</dbReference>
<proteinExistence type="inferred from homology"/>
<dbReference type="Proteomes" id="UP001597036">
    <property type="component" value="Unassembled WGS sequence"/>
</dbReference>
<dbReference type="EMBL" id="JBHTHQ010000021">
    <property type="protein sequence ID" value="MFD0705325.1"/>
    <property type="molecule type" value="Genomic_DNA"/>
</dbReference>
<keyword evidence="5 6" id="KW-0804">Transcription</keyword>
<feature type="compositionally biased region" description="Basic and acidic residues" evidence="7">
    <location>
        <begin position="155"/>
        <end position="191"/>
    </location>
</feature>
<evidence type="ECO:0000256" key="1">
    <source>
        <dbReference type="ARBA" id="ARBA00005952"/>
    </source>
</evidence>
<evidence type="ECO:0000256" key="3">
    <source>
        <dbReference type="ARBA" id="ARBA00022884"/>
    </source>
</evidence>
<comment type="caution">
    <text evidence="9">The sequence shown here is derived from an EMBL/GenBank/DDBJ whole genome shotgun (WGS) entry which is preliminary data.</text>
</comment>
<evidence type="ECO:0000313" key="10">
    <source>
        <dbReference type="Proteomes" id="UP001597036"/>
    </source>
</evidence>
<accession>A0ABW2Y7H5</accession>